<keyword evidence="2" id="KW-0131">Cell cycle</keyword>
<protein>
    <submittedName>
        <fullName evidence="2">SpoIIIE family cell division protein</fullName>
    </submittedName>
</protein>
<evidence type="ECO:0000313" key="3">
    <source>
        <dbReference type="Proteomes" id="UP000254116"/>
    </source>
</evidence>
<feature type="region of interest" description="Disordered" evidence="1">
    <location>
        <begin position="1"/>
        <end position="31"/>
    </location>
</feature>
<keyword evidence="2" id="KW-0132">Cell division</keyword>
<sequence length="73" mass="8448">MMQEFYELNDTEVDEDTTSNIEDNTNRNASEMHVDAPKTQEYAVTESQVNNIDKTVDNEIELAPRHKKDDQTT</sequence>
<evidence type="ECO:0000313" key="2">
    <source>
        <dbReference type="EMBL" id="SUL36376.1"/>
    </source>
</evidence>
<accession>A0A380EJF5</accession>
<dbReference type="AlphaFoldDB" id="A0A380EJF5"/>
<dbReference type="EMBL" id="UHBY01000003">
    <property type="protein sequence ID" value="SUL36376.1"/>
    <property type="molecule type" value="Genomic_DNA"/>
</dbReference>
<feature type="compositionally biased region" description="Polar residues" evidence="1">
    <location>
        <begin position="18"/>
        <end position="29"/>
    </location>
</feature>
<reference evidence="2 3" key="1">
    <citation type="submission" date="2018-06" db="EMBL/GenBank/DDBJ databases">
        <authorList>
            <consortium name="Pathogen Informatics"/>
            <person name="Doyle S."/>
        </authorList>
    </citation>
    <scope>NUCLEOTIDE SEQUENCE [LARGE SCALE GENOMIC DNA]</scope>
    <source>
        <strain evidence="2 3">NCTC10702</strain>
    </source>
</reference>
<dbReference type="GO" id="GO:0051301">
    <property type="term" value="P:cell division"/>
    <property type="evidence" value="ECO:0007669"/>
    <property type="project" value="UniProtKB-KW"/>
</dbReference>
<proteinExistence type="predicted"/>
<organism evidence="2 3">
    <name type="scientific">Staphylococcus aureus</name>
    <dbReference type="NCBI Taxonomy" id="1280"/>
    <lineage>
        <taxon>Bacteria</taxon>
        <taxon>Bacillati</taxon>
        <taxon>Bacillota</taxon>
        <taxon>Bacilli</taxon>
        <taxon>Bacillales</taxon>
        <taxon>Staphylococcaceae</taxon>
        <taxon>Staphylococcus</taxon>
    </lineage>
</organism>
<gene>
    <name evidence="2" type="ORF">NCTC10702_02734</name>
</gene>
<feature type="compositionally biased region" description="Acidic residues" evidence="1">
    <location>
        <begin position="7"/>
        <end position="17"/>
    </location>
</feature>
<evidence type="ECO:0000256" key="1">
    <source>
        <dbReference type="SAM" id="MobiDB-lite"/>
    </source>
</evidence>
<dbReference type="Proteomes" id="UP000254116">
    <property type="component" value="Unassembled WGS sequence"/>
</dbReference>
<name>A0A380EJF5_STAAU</name>